<organism evidence="1 2">
    <name type="scientific">Ixodes persulcatus</name>
    <name type="common">Taiga tick</name>
    <dbReference type="NCBI Taxonomy" id="34615"/>
    <lineage>
        <taxon>Eukaryota</taxon>
        <taxon>Metazoa</taxon>
        <taxon>Ecdysozoa</taxon>
        <taxon>Arthropoda</taxon>
        <taxon>Chelicerata</taxon>
        <taxon>Arachnida</taxon>
        <taxon>Acari</taxon>
        <taxon>Parasitiformes</taxon>
        <taxon>Ixodida</taxon>
        <taxon>Ixodoidea</taxon>
        <taxon>Ixodidae</taxon>
        <taxon>Ixodinae</taxon>
        <taxon>Ixodes</taxon>
    </lineage>
</organism>
<sequence length="217" mass="23320">MLSLNNKPAPTDAAVPTSPQLGASQLAGQPSIAAAALLTQGGLPLADSLMAAAKSVHPRPPSRGPDEMFKMELNAAMALTTAGVTSEALRLRDLKLAEMQQMMLHLQSENERLQETFEVLQATELRAILGCTPNGYICHVTGLWGGSASYRTIVEESVLMGQLKPVDAIMVEGGFKDLPPGVQVHIPPFRQPHEPQMSEQDVAHTRQVASARMIRIP</sequence>
<gene>
    <name evidence="1" type="ORF">HPB47_025930</name>
</gene>
<protein>
    <submittedName>
        <fullName evidence="1">Uncharacterized protein</fullName>
    </submittedName>
</protein>
<dbReference type="Proteomes" id="UP000805193">
    <property type="component" value="Unassembled WGS sequence"/>
</dbReference>
<name>A0AC60Q1C3_IXOPE</name>
<proteinExistence type="predicted"/>
<keyword evidence="2" id="KW-1185">Reference proteome</keyword>
<evidence type="ECO:0000313" key="2">
    <source>
        <dbReference type="Proteomes" id="UP000805193"/>
    </source>
</evidence>
<evidence type="ECO:0000313" key="1">
    <source>
        <dbReference type="EMBL" id="KAG0426986.1"/>
    </source>
</evidence>
<dbReference type="EMBL" id="JABSTQ010009666">
    <property type="protein sequence ID" value="KAG0426986.1"/>
    <property type="molecule type" value="Genomic_DNA"/>
</dbReference>
<comment type="caution">
    <text evidence="1">The sequence shown here is derived from an EMBL/GenBank/DDBJ whole genome shotgun (WGS) entry which is preliminary data.</text>
</comment>
<accession>A0AC60Q1C3</accession>
<reference evidence="1 2" key="1">
    <citation type="journal article" date="2020" name="Cell">
        <title>Large-Scale Comparative Analyses of Tick Genomes Elucidate Their Genetic Diversity and Vector Capacities.</title>
        <authorList>
            <consortium name="Tick Genome and Microbiome Consortium (TIGMIC)"/>
            <person name="Jia N."/>
            <person name="Wang J."/>
            <person name="Shi W."/>
            <person name="Du L."/>
            <person name="Sun Y."/>
            <person name="Zhan W."/>
            <person name="Jiang J.F."/>
            <person name="Wang Q."/>
            <person name="Zhang B."/>
            <person name="Ji P."/>
            <person name="Bell-Sakyi L."/>
            <person name="Cui X.M."/>
            <person name="Yuan T.T."/>
            <person name="Jiang B.G."/>
            <person name="Yang W.F."/>
            <person name="Lam T.T."/>
            <person name="Chang Q.C."/>
            <person name="Ding S.J."/>
            <person name="Wang X.J."/>
            <person name="Zhu J.G."/>
            <person name="Ruan X.D."/>
            <person name="Zhao L."/>
            <person name="Wei J.T."/>
            <person name="Ye R.Z."/>
            <person name="Que T.C."/>
            <person name="Du C.H."/>
            <person name="Zhou Y.H."/>
            <person name="Cheng J.X."/>
            <person name="Dai P.F."/>
            <person name="Guo W.B."/>
            <person name="Han X.H."/>
            <person name="Huang E.J."/>
            <person name="Li L.F."/>
            <person name="Wei W."/>
            <person name="Gao Y.C."/>
            <person name="Liu J.Z."/>
            <person name="Shao H.Z."/>
            <person name="Wang X."/>
            <person name="Wang C.C."/>
            <person name="Yang T.C."/>
            <person name="Huo Q.B."/>
            <person name="Li W."/>
            <person name="Chen H.Y."/>
            <person name="Chen S.E."/>
            <person name="Zhou L.G."/>
            <person name="Ni X.B."/>
            <person name="Tian J.H."/>
            <person name="Sheng Y."/>
            <person name="Liu T."/>
            <person name="Pan Y.S."/>
            <person name="Xia L.Y."/>
            <person name="Li J."/>
            <person name="Zhao F."/>
            <person name="Cao W.C."/>
        </authorList>
    </citation>
    <scope>NUCLEOTIDE SEQUENCE [LARGE SCALE GENOMIC DNA]</scope>
    <source>
        <strain evidence="1">Iper-2018</strain>
    </source>
</reference>